<gene>
    <name evidence="2" type="ORF">ACFFFU_10635</name>
</gene>
<sequence length="332" mass="35259">MSIDGIRGSQIDTTAYRPADAASREPAGPQAFSSGPWRPEPSWNPVLAGLLPALPPGQGPASSAAGKVDFDAEVRGQDARAIDMEMMEVASAVYDPAVTGVGDWTRLTDAQLLEAGIDPSLLENPDTGFRAGIYTDGEGRHVLAFAGSNELQDWTGPNFEQGIGWQNEQYDQAVELAQLADMAFGDSLVITGHSLGGGLAATASLATGNAAVTFNASGVHDRTMERLGLDPDTARADAADGQIRRYNISGDPLTAAQEDTWGTRTLMPDAPGHEINLADPYPPIEGPEFTWNPIEMGQRLYEHGQAKLERTGALHGQQGVLDALAQQQPWND</sequence>
<dbReference type="SUPFAM" id="SSF53474">
    <property type="entry name" value="alpha/beta-Hydrolases"/>
    <property type="match status" value="1"/>
</dbReference>
<dbReference type="InterPro" id="IPR029058">
    <property type="entry name" value="AB_hydrolase_fold"/>
</dbReference>
<keyword evidence="3" id="KW-1185">Reference proteome</keyword>
<dbReference type="RefSeq" id="WP_189494213.1">
    <property type="nucleotide sequence ID" value="NZ_BMZT01000001.1"/>
</dbReference>
<evidence type="ECO:0000313" key="3">
    <source>
        <dbReference type="Proteomes" id="UP001589898"/>
    </source>
</evidence>
<evidence type="ECO:0000256" key="1">
    <source>
        <dbReference type="SAM" id="MobiDB-lite"/>
    </source>
</evidence>
<protein>
    <recommendedName>
        <fullName evidence="4">DUF2974 domain-containing protein</fullName>
    </recommendedName>
</protein>
<accession>A0ABV6SXL9</accession>
<dbReference type="EMBL" id="JBHLTF010000031">
    <property type="protein sequence ID" value="MFC0718198.1"/>
    <property type="molecule type" value="Genomic_DNA"/>
</dbReference>
<comment type="caution">
    <text evidence="2">The sequence shown here is derived from an EMBL/GenBank/DDBJ whole genome shotgun (WGS) entry which is preliminary data.</text>
</comment>
<reference evidence="2 3" key="1">
    <citation type="submission" date="2024-09" db="EMBL/GenBank/DDBJ databases">
        <authorList>
            <person name="Sun Q."/>
            <person name="Mori K."/>
        </authorList>
    </citation>
    <scope>NUCLEOTIDE SEQUENCE [LARGE SCALE GENOMIC DNA]</scope>
    <source>
        <strain evidence="2 3">KCTC 52403</strain>
    </source>
</reference>
<evidence type="ECO:0008006" key="4">
    <source>
        <dbReference type="Google" id="ProtNLM"/>
    </source>
</evidence>
<dbReference type="Pfam" id="PF26363">
    <property type="entry name" value="Phospholipase-like"/>
    <property type="match status" value="1"/>
</dbReference>
<proteinExistence type="predicted"/>
<name>A0ABV6SXL9_9GAMM</name>
<dbReference type="Gene3D" id="3.40.50.1820">
    <property type="entry name" value="alpha/beta hydrolase"/>
    <property type="match status" value="1"/>
</dbReference>
<dbReference type="Proteomes" id="UP001589898">
    <property type="component" value="Unassembled WGS sequence"/>
</dbReference>
<feature type="region of interest" description="Disordered" evidence="1">
    <location>
        <begin position="1"/>
        <end position="69"/>
    </location>
</feature>
<organism evidence="2 3">
    <name type="scientific">Luteimonas padinae</name>
    <dbReference type="NCBI Taxonomy" id="1714359"/>
    <lineage>
        <taxon>Bacteria</taxon>
        <taxon>Pseudomonadati</taxon>
        <taxon>Pseudomonadota</taxon>
        <taxon>Gammaproteobacteria</taxon>
        <taxon>Lysobacterales</taxon>
        <taxon>Lysobacteraceae</taxon>
        <taxon>Luteimonas</taxon>
    </lineage>
</organism>
<evidence type="ECO:0000313" key="2">
    <source>
        <dbReference type="EMBL" id="MFC0718198.1"/>
    </source>
</evidence>